<dbReference type="InterPro" id="IPR036390">
    <property type="entry name" value="WH_DNA-bd_sf"/>
</dbReference>
<dbReference type="HOGENOM" id="CLU_087839_1_0_6"/>
<feature type="domain" description="Mop" evidence="7">
    <location>
        <begin position="143"/>
        <end position="209"/>
    </location>
</feature>
<dbReference type="InterPro" id="IPR051815">
    <property type="entry name" value="Molybdate_resp_trans_reg"/>
</dbReference>
<dbReference type="GO" id="GO:0006355">
    <property type="term" value="P:regulation of DNA-templated transcription"/>
    <property type="evidence" value="ECO:0007669"/>
    <property type="project" value="InterPro"/>
</dbReference>
<dbReference type="eggNOG" id="COG3585">
    <property type="taxonomic scope" value="Bacteria"/>
</dbReference>
<dbReference type="PANTHER" id="PTHR30432">
    <property type="entry name" value="TRANSCRIPTIONAL REGULATOR MODE"/>
    <property type="match status" value="1"/>
</dbReference>
<dbReference type="Proteomes" id="UP000005744">
    <property type="component" value="Unassembled WGS sequence"/>
</dbReference>
<organism evidence="8 9">
    <name type="scientific">Beggiatoa alba B18LD</name>
    <dbReference type="NCBI Taxonomy" id="395493"/>
    <lineage>
        <taxon>Bacteria</taxon>
        <taxon>Pseudomonadati</taxon>
        <taxon>Pseudomonadota</taxon>
        <taxon>Gammaproteobacteria</taxon>
        <taxon>Thiotrichales</taxon>
        <taxon>Thiotrichaceae</taxon>
        <taxon>Beggiatoa</taxon>
    </lineage>
</organism>
<reference evidence="8 9" key="1">
    <citation type="submission" date="2011-11" db="EMBL/GenBank/DDBJ databases">
        <title>Improved High-Quality Draft sequence of Beggiatoa alba B18lD.</title>
        <authorList>
            <consortium name="US DOE Joint Genome Institute"/>
            <person name="Lucas S."/>
            <person name="Han J."/>
            <person name="Lapidus A."/>
            <person name="Cheng J.-F."/>
            <person name="Goodwin L."/>
            <person name="Pitluck S."/>
            <person name="Peters L."/>
            <person name="Mikhailova N."/>
            <person name="Held B."/>
            <person name="Detter J.C."/>
            <person name="Han C."/>
            <person name="Tapia R."/>
            <person name="Land M."/>
            <person name="Hauser L."/>
            <person name="Kyrpides N."/>
            <person name="Ivanova N."/>
            <person name="Pagani I."/>
            <person name="Samuel K."/>
            <person name="Teske A."/>
            <person name="Mueller J."/>
            <person name="Woyke T."/>
        </authorList>
    </citation>
    <scope>NUCLEOTIDE SEQUENCE [LARGE SCALE GENOMIC DNA]</scope>
    <source>
        <strain evidence="8 9">B18LD</strain>
    </source>
</reference>
<evidence type="ECO:0000256" key="1">
    <source>
        <dbReference type="ARBA" id="ARBA00008110"/>
    </source>
</evidence>
<dbReference type="EMBL" id="JH600070">
    <property type="protein sequence ID" value="EIJ43060.1"/>
    <property type="molecule type" value="Genomic_DNA"/>
</dbReference>
<dbReference type="NCBIfam" id="TIGR00638">
    <property type="entry name" value="Mop"/>
    <property type="match status" value="2"/>
</dbReference>
<keyword evidence="9" id="KW-1185">Reference proteome</keyword>
<gene>
    <name evidence="8" type="ORF">BegalDRAFT_2201</name>
</gene>
<dbReference type="InterPro" id="IPR036388">
    <property type="entry name" value="WH-like_DNA-bd_sf"/>
</dbReference>
<evidence type="ECO:0000313" key="8">
    <source>
        <dbReference type="EMBL" id="EIJ43060.1"/>
    </source>
</evidence>
<comment type="similarity">
    <text evidence="1 5">Belongs to the ModE family.</text>
</comment>
<evidence type="ECO:0000256" key="4">
    <source>
        <dbReference type="ARBA" id="ARBA00022737"/>
    </source>
</evidence>
<evidence type="ECO:0000256" key="6">
    <source>
        <dbReference type="PIRSR" id="PIRSR005763-1"/>
    </source>
</evidence>
<dbReference type="GO" id="GO:0030151">
    <property type="term" value="F:molybdenum ion binding"/>
    <property type="evidence" value="ECO:0007669"/>
    <property type="project" value="UniProtKB-UniRule"/>
</dbReference>
<dbReference type="PROSITE" id="PS51866">
    <property type="entry name" value="MOP"/>
    <property type="match status" value="2"/>
</dbReference>
<dbReference type="STRING" id="395493.BegalDRAFT_2201"/>
<keyword evidence="2 5" id="KW-0813">Transport</keyword>
<dbReference type="Gene3D" id="1.10.10.10">
    <property type="entry name" value="Winged helix-like DNA-binding domain superfamily/Winged helix DNA-binding domain"/>
    <property type="match status" value="1"/>
</dbReference>
<evidence type="ECO:0000256" key="2">
    <source>
        <dbReference type="ARBA" id="ARBA00022448"/>
    </source>
</evidence>
<dbReference type="SUPFAM" id="SSF46785">
    <property type="entry name" value="Winged helix' DNA-binding domain"/>
    <property type="match status" value="1"/>
</dbReference>
<dbReference type="SUPFAM" id="SSF50331">
    <property type="entry name" value="MOP-like"/>
    <property type="match status" value="2"/>
</dbReference>
<accession>I3CHG7</accession>
<feature type="domain" description="Mop" evidence="7">
    <location>
        <begin position="215"/>
        <end position="281"/>
    </location>
</feature>
<dbReference type="GO" id="GO:0015689">
    <property type="term" value="P:molybdate ion transport"/>
    <property type="evidence" value="ECO:0007669"/>
    <property type="project" value="UniProtKB-UniRule"/>
</dbReference>
<dbReference type="InterPro" id="IPR004606">
    <property type="entry name" value="Mop_domain"/>
</dbReference>
<evidence type="ECO:0000256" key="5">
    <source>
        <dbReference type="PIRNR" id="PIRNR005763"/>
    </source>
</evidence>
<feature type="region of interest" description="Required for dimer formation and molybdate binding" evidence="6">
    <location>
        <begin position="144"/>
        <end position="152"/>
    </location>
</feature>
<dbReference type="InterPro" id="IPR016462">
    <property type="entry name" value="ModE"/>
</dbReference>
<dbReference type="OrthoDB" id="9800709at2"/>
<protein>
    <submittedName>
        <fullName evidence="8">Molybdenum-pterin binding domain protein</fullName>
    </submittedName>
</protein>
<dbReference type="Gene3D" id="2.40.50.100">
    <property type="match status" value="2"/>
</dbReference>
<evidence type="ECO:0000259" key="7">
    <source>
        <dbReference type="PROSITE" id="PS51866"/>
    </source>
</evidence>
<dbReference type="AlphaFoldDB" id="I3CHG7"/>
<sequence length="283" mass="30805">MFYKIEGSIYHNCNGANSVTTKIQGFIWLYRDDRNFAGPGRIQLLEKIGEFGSISKAAKAMGMSYKGAWDSIDLMNNLAPELLVTRVAGGKGGGGSQLTEYAHRLIKAFHEFEREHQQFLEQLNQKIENFDQLYQFMHRLNMQTSARNQFAGTITSITQGIVNAEVTLKLKGGLEIVATITLDSINQLGLCVGRTAVALVKSPQIVLANADTTLKFSARNQLYGKISDIEQGSVNIAVTIDLAGGNTLKAVVTEEALTDLGVKEGDPICAIFKSSSVIIAVEA</sequence>
<name>I3CHG7_9GAMM</name>
<keyword evidence="4" id="KW-0677">Repeat</keyword>
<dbReference type="eggNOG" id="COG2005">
    <property type="taxonomic scope" value="Bacteria"/>
</dbReference>
<dbReference type="Pfam" id="PF03459">
    <property type="entry name" value="TOBE"/>
    <property type="match status" value="2"/>
</dbReference>
<evidence type="ECO:0000256" key="3">
    <source>
        <dbReference type="ARBA" id="ARBA00022505"/>
    </source>
</evidence>
<dbReference type="PIRSF" id="PIRSF005763">
    <property type="entry name" value="Txn_reg_ModE"/>
    <property type="match status" value="1"/>
</dbReference>
<proteinExistence type="inferred from homology"/>
<dbReference type="InterPro" id="IPR008995">
    <property type="entry name" value="Mo/tungstate-bd_C_term_dom"/>
</dbReference>
<dbReference type="InterPro" id="IPR005116">
    <property type="entry name" value="Transp-assoc_OB_typ1"/>
</dbReference>
<evidence type="ECO:0000313" key="9">
    <source>
        <dbReference type="Proteomes" id="UP000005744"/>
    </source>
</evidence>
<dbReference type="PANTHER" id="PTHR30432:SF1">
    <property type="entry name" value="DNA-BINDING TRANSCRIPTIONAL DUAL REGULATOR MODE"/>
    <property type="match status" value="1"/>
</dbReference>
<keyword evidence="3 5" id="KW-0500">Molybdenum</keyword>